<dbReference type="Proteomes" id="UP001189663">
    <property type="component" value="Unassembled WGS sequence"/>
</dbReference>
<reference evidence="1 2" key="1">
    <citation type="submission" date="2023-07" db="EMBL/GenBank/DDBJ databases">
        <authorList>
            <person name="Peeters C."/>
        </authorList>
    </citation>
    <scope>NUCLEOTIDE SEQUENCE [LARGE SCALE GENOMIC DNA]</scope>
    <source>
        <strain evidence="1 2">LMG 18096</strain>
    </source>
</reference>
<sequence length="79" mass="8790">MQHRCQINQNINQFWRLAGEVIGQDLPGMEYAARIGVKALGDIGDRHTILKLPSSSPAYAAVPYAKKLVAWQALRGWLS</sequence>
<keyword evidence="2" id="KW-1185">Reference proteome</keyword>
<evidence type="ECO:0000313" key="2">
    <source>
        <dbReference type="Proteomes" id="UP001189663"/>
    </source>
</evidence>
<gene>
    <name evidence="1" type="ORF">LMG18096_03578</name>
</gene>
<comment type="caution">
    <text evidence="1">The sequence shown here is derived from an EMBL/GenBank/DDBJ whole genome shotgun (WGS) entry which is preliminary data.</text>
</comment>
<name>A0ABC8QF59_9RALS</name>
<dbReference type="EMBL" id="CATZAT010000008">
    <property type="protein sequence ID" value="CAJ0798630.1"/>
    <property type="molecule type" value="Genomic_DNA"/>
</dbReference>
<dbReference type="AlphaFoldDB" id="A0ABC8QF59"/>
<evidence type="ECO:0000313" key="1">
    <source>
        <dbReference type="EMBL" id="CAJ0798630.1"/>
    </source>
</evidence>
<accession>A0ABC8QF59</accession>
<organism evidence="1 2">
    <name type="scientific">Ralstonia holmesii</name>
    <dbReference type="NCBI Taxonomy" id="3058602"/>
    <lineage>
        <taxon>Bacteria</taxon>
        <taxon>Pseudomonadati</taxon>
        <taxon>Pseudomonadota</taxon>
        <taxon>Betaproteobacteria</taxon>
        <taxon>Burkholderiales</taxon>
        <taxon>Burkholderiaceae</taxon>
        <taxon>Ralstonia</taxon>
    </lineage>
</organism>
<proteinExistence type="predicted"/>
<protein>
    <submittedName>
        <fullName evidence="1">Uncharacterized protein</fullName>
    </submittedName>
</protein>